<dbReference type="PANTHER" id="PTHR11122:SF13">
    <property type="entry name" value="GLUCOSE-6-PHOSPHATE 1-EPIMERASE"/>
    <property type="match status" value="1"/>
</dbReference>
<dbReference type="Pfam" id="PF01263">
    <property type="entry name" value="Aldose_epim"/>
    <property type="match status" value="1"/>
</dbReference>
<dbReference type="Proteomes" id="UP001589758">
    <property type="component" value="Unassembled WGS sequence"/>
</dbReference>
<evidence type="ECO:0000256" key="3">
    <source>
        <dbReference type="ARBA" id="ARBA00023235"/>
    </source>
</evidence>
<reference evidence="5 6" key="1">
    <citation type="submission" date="2024-09" db="EMBL/GenBank/DDBJ databases">
        <authorList>
            <person name="Sun Q."/>
            <person name="Mori K."/>
        </authorList>
    </citation>
    <scope>NUCLEOTIDE SEQUENCE [LARGE SCALE GENOMIC DNA]</scope>
    <source>
        <strain evidence="5 6">CCM 8545</strain>
    </source>
</reference>
<dbReference type="Gene3D" id="2.70.98.10">
    <property type="match status" value="1"/>
</dbReference>
<proteinExistence type="inferred from homology"/>
<name>A0ABV6CA42_9GAMM</name>
<dbReference type="GO" id="GO:0016853">
    <property type="term" value="F:isomerase activity"/>
    <property type="evidence" value="ECO:0007669"/>
    <property type="project" value="UniProtKB-KW"/>
</dbReference>
<dbReference type="EC" id="5.1.3.15" evidence="4"/>
<comment type="catalytic activity">
    <reaction evidence="1">
        <text>alpha-D-glucose 6-phosphate = beta-D-glucose 6-phosphate</text>
        <dbReference type="Rhea" id="RHEA:16249"/>
        <dbReference type="ChEBI" id="CHEBI:58225"/>
        <dbReference type="ChEBI" id="CHEBI:58247"/>
        <dbReference type="EC" id="5.1.3.15"/>
    </reaction>
</comment>
<dbReference type="SUPFAM" id="SSF74650">
    <property type="entry name" value="Galactose mutarotase-like"/>
    <property type="match status" value="1"/>
</dbReference>
<dbReference type="EMBL" id="JBHLXE010000076">
    <property type="protein sequence ID" value="MFC0179838.1"/>
    <property type="molecule type" value="Genomic_DNA"/>
</dbReference>
<dbReference type="PIRSF" id="PIRSF016020">
    <property type="entry name" value="PHexose_mutarotase"/>
    <property type="match status" value="1"/>
</dbReference>
<dbReference type="PANTHER" id="PTHR11122">
    <property type="entry name" value="APOSPORY-ASSOCIATED PROTEIN C-RELATED"/>
    <property type="match status" value="1"/>
</dbReference>
<accession>A0ABV6CA42</accession>
<dbReference type="InterPro" id="IPR025532">
    <property type="entry name" value="G6P_1-epimerase"/>
</dbReference>
<sequence length="318" mass="35854">MPTHLNVKPHSFLNGLLSKAGIKDGLVQDHQKLSEFAFLGKIDELDIIFICHPKFDAAISLQGAQLLNWQLRDGPETFWLSPLTPFKRNQPIRGGVPICWPWFGKSAFPAHGFARTSLWQLDSLSDDSEKVNLSITLNSTDESRSIWPYEFSLCLQLYLSDTCEFILESRGNFKFTCALHSYFHISHVNNAHVLGLGSEFINSLNNQVLEKETSSSVTFKDHIDRIYTQSNKKLELIDEMLSRKILIENSHGMLLEKQNSCDSVIWNPGIKLSHSMQDMPDDGYLSMGCIESAVVSQAVQLTSSSVHQLKLNVTPFPL</sequence>
<dbReference type="InterPro" id="IPR011013">
    <property type="entry name" value="Gal_mutarotase_sf_dom"/>
</dbReference>
<evidence type="ECO:0000313" key="5">
    <source>
        <dbReference type="EMBL" id="MFC0179838.1"/>
    </source>
</evidence>
<dbReference type="RefSeq" id="WP_385876943.1">
    <property type="nucleotide sequence ID" value="NZ_JBHLXE010000076.1"/>
</dbReference>
<keyword evidence="3 4" id="KW-0413">Isomerase</keyword>
<dbReference type="CDD" id="cd09020">
    <property type="entry name" value="D-hex-6-P-epi_like"/>
    <property type="match status" value="1"/>
</dbReference>
<dbReference type="InterPro" id="IPR014718">
    <property type="entry name" value="GH-type_carb-bd"/>
</dbReference>
<protein>
    <recommendedName>
        <fullName evidence="4">Putative glucose-6-phosphate 1-epimerase</fullName>
        <ecNumber evidence="4">5.1.3.15</ecNumber>
    </recommendedName>
</protein>
<dbReference type="InterPro" id="IPR008183">
    <property type="entry name" value="Aldose_1/G6P_1-epimerase"/>
</dbReference>
<evidence type="ECO:0000256" key="1">
    <source>
        <dbReference type="ARBA" id="ARBA00001096"/>
    </source>
</evidence>
<comment type="caution">
    <text evidence="5">The sequence shown here is derived from an EMBL/GenBank/DDBJ whole genome shotgun (WGS) entry which is preliminary data.</text>
</comment>
<gene>
    <name evidence="5" type="ORF">ACFFIT_07020</name>
</gene>
<organism evidence="5 6">
    <name type="scientific">Thorsellia kenyensis</name>
    <dbReference type="NCBI Taxonomy" id="1549888"/>
    <lineage>
        <taxon>Bacteria</taxon>
        <taxon>Pseudomonadati</taxon>
        <taxon>Pseudomonadota</taxon>
        <taxon>Gammaproteobacteria</taxon>
        <taxon>Enterobacterales</taxon>
        <taxon>Thorselliaceae</taxon>
        <taxon>Thorsellia</taxon>
    </lineage>
</organism>
<evidence type="ECO:0000313" key="6">
    <source>
        <dbReference type="Proteomes" id="UP001589758"/>
    </source>
</evidence>
<comment type="similarity">
    <text evidence="2 4">Belongs to the glucose-6-phosphate 1-epimerase family.</text>
</comment>
<evidence type="ECO:0000256" key="4">
    <source>
        <dbReference type="PIRNR" id="PIRNR016020"/>
    </source>
</evidence>
<keyword evidence="6" id="KW-1185">Reference proteome</keyword>
<evidence type="ECO:0000256" key="2">
    <source>
        <dbReference type="ARBA" id="ARBA00005866"/>
    </source>
</evidence>